<feature type="binding site" evidence="11">
    <location>
        <position position="38"/>
    </location>
    <ligand>
        <name>ATP</name>
        <dbReference type="ChEBI" id="CHEBI:30616"/>
    </ligand>
</feature>
<dbReference type="InterPro" id="IPR019805">
    <property type="entry name" value="Heat_shock_protein_90_CS"/>
</dbReference>
<dbReference type="PRINTS" id="PR00775">
    <property type="entry name" value="HEATSHOCK90"/>
</dbReference>
<dbReference type="PANTHER" id="PTHR11528">
    <property type="entry name" value="HEAT SHOCK PROTEIN 90 FAMILY MEMBER"/>
    <property type="match status" value="1"/>
</dbReference>
<feature type="binding site" evidence="11">
    <location>
        <position position="85"/>
    </location>
    <ligand>
        <name>ATP</name>
        <dbReference type="ChEBI" id="CHEBI:30616"/>
    </ligand>
</feature>
<feature type="binding site" evidence="11">
    <location>
        <position position="80"/>
    </location>
    <ligand>
        <name>ATP</name>
        <dbReference type="ChEBI" id="CHEBI:30616"/>
    </ligand>
</feature>
<dbReference type="InterPro" id="IPR003594">
    <property type="entry name" value="HATPase_dom"/>
</dbReference>
<dbReference type="Gene3D" id="3.30.565.10">
    <property type="entry name" value="Histidine kinase-like ATPase, C-terminal domain"/>
    <property type="match status" value="1"/>
</dbReference>
<dbReference type="SUPFAM" id="SSF110942">
    <property type="entry name" value="HSP90 C-terminal domain"/>
    <property type="match status" value="1"/>
</dbReference>
<feature type="region of interest" description="C" evidence="10">
    <location>
        <begin position="556"/>
        <end position="630"/>
    </location>
</feature>
<evidence type="ECO:0000256" key="11">
    <source>
        <dbReference type="PIRSR" id="PIRSR002583-1"/>
    </source>
</evidence>
<reference evidence="13" key="1">
    <citation type="journal article" date="2014" name="Int. J. Syst. Evol. Microbiol.">
        <title>Complete genome sequence of Corynebacterium casei LMG S-19264T (=DSM 44701T), isolated from a smear-ripened cheese.</title>
        <authorList>
            <consortium name="US DOE Joint Genome Institute (JGI-PGF)"/>
            <person name="Walter F."/>
            <person name="Albersmeier A."/>
            <person name="Kalinowski J."/>
            <person name="Ruckert C."/>
        </authorList>
    </citation>
    <scope>NUCLEOTIDE SEQUENCE</scope>
    <source>
        <strain evidence="13">CGMCC 1.15758</strain>
    </source>
</reference>
<evidence type="ECO:0000256" key="3">
    <source>
        <dbReference type="ARBA" id="ARBA00022490"/>
    </source>
</evidence>
<evidence type="ECO:0000259" key="12">
    <source>
        <dbReference type="SMART" id="SM00387"/>
    </source>
</evidence>
<dbReference type="GO" id="GO:0016887">
    <property type="term" value="F:ATP hydrolysis activity"/>
    <property type="evidence" value="ECO:0007669"/>
    <property type="project" value="InterPro"/>
</dbReference>
<dbReference type="GO" id="GO:0005737">
    <property type="term" value="C:cytoplasm"/>
    <property type="evidence" value="ECO:0007669"/>
    <property type="project" value="UniProtKB-SubCell"/>
</dbReference>
<dbReference type="InterPro" id="IPR036890">
    <property type="entry name" value="HATPase_C_sf"/>
</dbReference>
<keyword evidence="3 10" id="KW-0963">Cytoplasm</keyword>
<dbReference type="OrthoDB" id="9802640at2"/>
<dbReference type="CDD" id="cd16927">
    <property type="entry name" value="HATPase_Hsp90-like"/>
    <property type="match status" value="1"/>
</dbReference>
<feature type="binding site" evidence="11">
    <location>
        <position position="338"/>
    </location>
    <ligand>
        <name>ATP</name>
        <dbReference type="ChEBI" id="CHEBI:30616"/>
    </ligand>
</feature>
<protein>
    <recommendedName>
        <fullName evidence="9 10">Chaperone protein HtpG</fullName>
    </recommendedName>
    <alternativeName>
        <fullName evidence="10">Heat shock protein HtpG</fullName>
    </alternativeName>
    <alternativeName>
        <fullName evidence="10">High temperature protein G</fullName>
    </alternativeName>
</protein>
<evidence type="ECO:0000256" key="1">
    <source>
        <dbReference type="ARBA" id="ARBA00004496"/>
    </source>
</evidence>
<feature type="binding site" evidence="11">
    <location>
        <begin position="122"/>
        <end position="127"/>
    </location>
    <ligand>
        <name>ATP</name>
        <dbReference type="ChEBI" id="CHEBI:30616"/>
    </ligand>
</feature>
<comment type="subunit">
    <text evidence="10">Homodimer.</text>
</comment>
<reference evidence="13" key="2">
    <citation type="submission" date="2020-09" db="EMBL/GenBank/DDBJ databases">
        <authorList>
            <person name="Sun Q."/>
            <person name="Zhou Y."/>
        </authorList>
    </citation>
    <scope>NUCLEOTIDE SEQUENCE</scope>
    <source>
        <strain evidence="13">CGMCC 1.15758</strain>
    </source>
</reference>
<comment type="caution">
    <text evidence="13">The sequence shown here is derived from an EMBL/GenBank/DDBJ whole genome shotgun (WGS) entry which is preliminary data.</text>
</comment>
<feature type="region of interest" description="A; substrate-binding" evidence="10">
    <location>
        <begin position="1"/>
        <end position="338"/>
    </location>
</feature>
<evidence type="ECO:0000313" key="13">
    <source>
        <dbReference type="EMBL" id="GGG00882.1"/>
    </source>
</evidence>
<dbReference type="FunFam" id="3.30.565.10:FF:000009">
    <property type="entry name" value="Molecular chaperone HtpG"/>
    <property type="match status" value="1"/>
</dbReference>
<dbReference type="Proteomes" id="UP000636949">
    <property type="component" value="Unassembled WGS sequence"/>
</dbReference>
<keyword evidence="4 10" id="KW-0547">Nucleotide-binding</keyword>
<feature type="binding site" evidence="11">
    <location>
        <begin position="100"/>
        <end position="101"/>
    </location>
    <ligand>
        <name>ATP</name>
        <dbReference type="ChEBI" id="CHEBI:30616"/>
    </ligand>
</feature>
<accession>A0A8J2Z549</accession>
<sequence length="630" mass="72348">MSEKQVFDFQTEVKQLLHLVIHSLYSNREIFLRELISNASDAAEKLRFEALSNADIFENDADLKVRISFDKEAKTITIADNGIGMTRDEAIEHLGTIAKSGTKKFLEALSGDQSKDSQLIGQFGVGFYSAYIVADKVTVNTRKAGVEASQGVRWESKADGSFSVEDITKEARGTEIVLHLKDEEHDLLDDWKLRQIVKKYSDHISLPIQMLKTEYDEEGKEKETKEWETINKAKALWTRSKSEITDEEYKEFYKHISHDFTDPLTWSHNKVEGNLEYTSLLYLPERAPFDLWDRERKSGLQLYVQRVFIMENEHLLPSYLRFVKGVIDSNDLPLNISREILQHNKVIDKIKKATAKKVLDMLDKMAKDDKEQYAKFWKAFGQVLKEAPAEDHENKDKIAKLLRFASTHKDTAEQDVSLADYVSRMKEDQKFIYYVTAESFNAAKNNPQLEVFRKKGIEVLLLSDRVDEWMTSHLSEFDGKTLKSVAKGDLDLGDLDSEEDKKQQEETQKEFESIIKQMKEVLKDKVEDVRLSKRLTNSPSCIVVNDYGMSMHLQKMMADAGQMMMPGMGGKPILEINADHKLVKHLQQEQDDAQFADWTDLLYQQALLVEGAQLEDPANFVGLVNKYLAV</sequence>
<evidence type="ECO:0000256" key="2">
    <source>
        <dbReference type="ARBA" id="ARBA00008239"/>
    </source>
</evidence>
<evidence type="ECO:0000256" key="4">
    <source>
        <dbReference type="ARBA" id="ARBA00022741"/>
    </source>
</evidence>
<keyword evidence="14" id="KW-1185">Reference proteome</keyword>
<dbReference type="Pfam" id="PF13589">
    <property type="entry name" value="HATPase_c_3"/>
    <property type="match status" value="1"/>
</dbReference>
<dbReference type="Gene3D" id="1.20.120.790">
    <property type="entry name" value="Heat shock protein 90, C-terminal domain"/>
    <property type="match status" value="1"/>
</dbReference>
<dbReference type="NCBIfam" id="NF003555">
    <property type="entry name" value="PRK05218.1"/>
    <property type="match status" value="1"/>
</dbReference>
<dbReference type="EMBL" id="BMJS01000020">
    <property type="protein sequence ID" value="GGG00882.1"/>
    <property type="molecule type" value="Genomic_DNA"/>
</dbReference>
<dbReference type="GO" id="GO:0005524">
    <property type="term" value="F:ATP binding"/>
    <property type="evidence" value="ECO:0007669"/>
    <property type="project" value="UniProtKB-UniRule"/>
</dbReference>
<proteinExistence type="inferred from homology"/>
<keyword evidence="7 10" id="KW-0143">Chaperone</keyword>
<feature type="domain" description="Histidine kinase/HSP90-like ATPase" evidence="12">
    <location>
        <begin position="27"/>
        <end position="184"/>
    </location>
</feature>
<feature type="binding site" evidence="11">
    <location>
        <position position="99"/>
    </location>
    <ligand>
        <name>ATP</name>
        <dbReference type="ChEBI" id="CHEBI:30616"/>
    </ligand>
</feature>
<dbReference type="RefSeq" id="WP_117003057.1">
    <property type="nucleotide sequence ID" value="NZ_BMJS01000020.1"/>
</dbReference>
<evidence type="ECO:0000256" key="9">
    <source>
        <dbReference type="ARBA" id="ARBA00070675"/>
    </source>
</evidence>
<dbReference type="AlphaFoldDB" id="A0A8J2Z549"/>
<dbReference type="InterPro" id="IPR001404">
    <property type="entry name" value="Hsp90_fam"/>
</dbReference>
<dbReference type="FunFam" id="3.30.230.80:FF:000002">
    <property type="entry name" value="Molecular chaperone HtpG"/>
    <property type="match status" value="1"/>
</dbReference>
<dbReference type="HAMAP" id="MF_00505">
    <property type="entry name" value="HSP90"/>
    <property type="match status" value="1"/>
</dbReference>
<dbReference type="SUPFAM" id="SSF55874">
    <property type="entry name" value="ATPase domain of HSP90 chaperone/DNA topoisomerase II/histidine kinase"/>
    <property type="match status" value="1"/>
</dbReference>
<keyword evidence="6 10" id="KW-0346">Stress response</keyword>
<dbReference type="Pfam" id="PF00183">
    <property type="entry name" value="HSP90"/>
    <property type="match status" value="1"/>
</dbReference>
<feature type="binding site" evidence="11">
    <location>
        <position position="174"/>
    </location>
    <ligand>
        <name>ATP</name>
        <dbReference type="ChEBI" id="CHEBI:30616"/>
    </ligand>
</feature>
<dbReference type="PROSITE" id="PS00298">
    <property type="entry name" value="HSP90"/>
    <property type="match status" value="1"/>
</dbReference>
<comment type="function">
    <text evidence="8 10">Molecular chaperone. Has ATPase activity.</text>
</comment>
<comment type="similarity">
    <text evidence="2 10">Belongs to the heat shock protein 90 family.</text>
</comment>
<dbReference type="SMART" id="SM00387">
    <property type="entry name" value="HATPase_c"/>
    <property type="match status" value="1"/>
</dbReference>
<dbReference type="GO" id="GO:0051082">
    <property type="term" value="F:unfolded protein binding"/>
    <property type="evidence" value="ECO:0007669"/>
    <property type="project" value="UniProtKB-UniRule"/>
</dbReference>
<evidence type="ECO:0000256" key="10">
    <source>
        <dbReference type="HAMAP-Rule" id="MF_00505"/>
    </source>
</evidence>
<dbReference type="SUPFAM" id="SSF54211">
    <property type="entry name" value="Ribosomal protein S5 domain 2-like"/>
    <property type="match status" value="1"/>
</dbReference>
<evidence type="ECO:0000256" key="5">
    <source>
        <dbReference type="ARBA" id="ARBA00022840"/>
    </source>
</evidence>
<dbReference type="Gene3D" id="3.30.230.80">
    <property type="match status" value="1"/>
</dbReference>
<evidence type="ECO:0000313" key="14">
    <source>
        <dbReference type="Proteomes" id="UP000636949"/>
    </source>
</evidence>
<dbReference type="PIRSF" id="PIRSF002583">
    <property type="entry name" value="Hsp90"/>
    <property type="match status" value="1"/>
</dbReference>
<feature type="binding site" evidence="11">
    <location>
        <position position="34"/>
    </location>
    <ligand>
        <name>ATP</name>
        <dbReference type="ChEBI" id="CHEBI:30616"/>
    </ligand>
</feature>
<gene>
    <name evidence="10 13" type="primary">htpG</name>
    <name evidence="13" type="ORF">GCM10010995_17880</name>
</gene>
<evidence type="ECO:0000256" key="8">
    <source>
        <dbReference type="ARBA" id="ARBA00058590"/>
    </source>
</evidence>
<dbReference type="InterPro" id="IPR020575">
    <property type="entry name" value="Hsp90_N"/>
</dbReference>
<comment type="subcellular location">
    <subcellularLocation>
        <location evidence="1 10">Cytoplasm</location>
    </subcellularLocation>
</comment>
<dbReference type="GO" id="GO:0140662">
    <property type="term" value="F:ATP-dependent protein folding chaperone"/>
    <property type="evidence" value="ECO:0007669"/>
    <property type="project" value="InterPro"/>
</dbReference>
<evidence type="ECO:0000256" key="7">
    <source>
        <dbReference type="ARBA" id="ARBA00023186"/>
    </source>
</evidence>
<dbReference type="Gene3D" id="3.40.50.11260">
    <property type="match status" value="1"/>
</dbReference>
<keyword evidence="5 10" id="KW-0067">ATP-binding</keyword>
<dbReference type="InterPro" id="IPR037196">
    <property type="entry name" value="HSP90_C"/>
</dbReference>
<dbReference type="InterPro" id="IPR020568">
    <property type="entry name" value="Ribosomal_Su5_D2-typ_SF"/>
</dbReference>
<organism evidence="13 14">
    <name type="scientific">Cysteiniphilum litorale</name>
    <dbReference type="NCBI Taxonomy" id="2056700"/>
    <lineage>
        <taxon>Bacteria</taxon>
        <taxon>Pseudomonadati</taxon>
        <taxon>Pseudomonadota</taxon>
        <taxon>Gammaproteobacteria</taxon>
        <taxon>Thiotrichales</taxon>
        <taxon>Fastidiosibacteraceae</taxon>
        <taxon>Cysteiniphilum</taxon>
    </lineage>
</organism>
<evidence type="ECO:0000256" key="6">
    <source>
        <dbReference type="ARBA" id="ARBA00023016"/>
    </source>
</evidence>
<name>A0A8J2Z549_9GAMM</name>
<comment type="caution">
    <text evidence="10">Lacks conserved residue(s) required for the propagation of feature annotation.</text>
</comment>